<sequence>LPTLLTPLLLPNLIPPSIPIVPINSVLSPDLLPPPNNTPAVPSQNAPVAPQPDAAKDPRFIIAPQVLDPKVVDPFSTQFVLNGNKVSHFTTTVATAGFETGNFRNTDLRFDVFRVIGAKNVQSVTADRVVRVNTQLETVGIRNVVQNQDIAVSVAKPQTLLGFRQQISLDASCLNNPAQTCTFLPGIKIDDSVIDPRKLQPTGARITSQFGDVLSPASVAAIREPGFQGGANGQEFGIDITVPAVGLIPPPEGSPPPVLTGERQETFKTNVAVNYARLNQSFATNGVESTVGRTIRALNYVNGDRNQLANGIANVLGQVLPDFQTSIAPGKPGARIVVNPNLYRAANAVRIPDNSLTVYQGGTGYAPSFGSDPKIPPGASHQAIWVGMSPVVEREFIRDYRYITLREPRIVASGGGEGGGVPVDINLNGFGFNSSGLQNAYGQGYVTVFNRDVSRVDSDTIRQRTDYQPHISFTGTTLTENTLWRYYTGAIVNPGFDAKTTSNIKAYVGSDYSSVNPRGFSYSVGGVGYLNPDPEYYTQLFANATQSIGLGANPRHNLVIGFNANYIVDGAITLQSLPIRTTQSFINAGLAFNFGDFSIGGTQFFGNVLPESVDNKTVFNLNWKVTDRLRVGGFFTAFDNNISTNPFGANISYDLDPNSNSAIYLGWNAAEIDFRRTLGPTSNVYKDNTVSVSIKYGF</sequence>
<comment type="caution">
    <text evidence="2">The sequence shown here is derived from an EMBL/GenBank/DDBJ whole genome shotgun (WGS) entry which is preliminary data.</text>
</comment>
<name>A0A2T1F588_9CYAN</name>
<dbReference type="EMBL" id="PVWO01000728">
    <property type="protein sequence ID" value="PSB40167.1"/>
    <property type="molecule type" value="Genomic_DNA"/>
</dbReference>
<evidence type="ECO:0000313" key="3">
    <source>
        <dbReference type="Proteomes" id="UP000238937"/>
    </source>
</evidence>
<evidence type="ECO:0000313" key="2">
    <source>
        <dbReference type="EMBL" id="PSB40167.1"/>
    </source>
</evidence>
<accession>A0A2T1F588</accession>
<proteinExistence type="predicted"/>
<dbReference type="RefSeq" id="WP_181244076.1">
    <property type="nucleotide sequence ID" value="NZ_PVWO01000728.1"/>
</dbReference>
<gene>
    <name evidence="2" type="ORF">C7B77_28715</name>
</gene>
<reference evidence="2 3" key="1">
    <citation type="submission" date="2018-03" db="EMBL/GenBank/DDBJ databases">
        <title>The ancient ancestry and fast evolution of plastids.</title>
        <authorList>
            <person name="Moore K.R."/>
            <person name="Magnabosco C."/>
            <person name="Momper L."/>
            <person name="Gold D.A."/>
            <person name="Bosak T."/>
            <person name="Fournier G.P."/>
        </authorList>
    </citation>
    <scope>NUCLEOTIDE SEQUENCE [LARGE SCALE GENOMIC DNA]</scope>
    <source>
        <strain evidence="2 3">CCALA 037</strain>
    </source>
</reference>
<keyword evidence="3" id="KW-1185">Reference proteome</keyword>
<protein>
    <submittedName>
        <fullName evidence="2">Uncharacterized protein</fullName>
    </submittedName>
</protein>
<dbReference type="Proteomes" id="UP000238937">
    <property type="component" value="Unassembled WGS sequence"/>
</dbReference>
<organism evidence="2 3">
    <name type="scientific">Chamaesiphon polymorphus CCALA 037</name>
    <dbReference type="NCBI Taxonomy" id="2107692"/>
    <lineage>
        <taxon>Bacteria</taxon>
        <taxon>Bacillati</taxon>
        <taxon>Cyanobacteriota</taxon>
        <taxon>Cyanophyceae</taxon>
        <taxon>Gomontiellales</taxon>
        <taxon>Chamaesiphonaceae</taxon>
        <taxon>Chamaesiphon</taxon>
    </lineage>
</organism>
<feature type="non-terminal residue" evidence="2">
    <location>
        <position position="1"/>
    </location>
</feature>
<feature type="region of interest" description="Disordered" evidence="1">
    <location>
        <begin position="34"/>
        <end position="54"/>
    </location>
</feature>
<evidence type="ECO:0000256" key="1">
    <source>
        <dbReference type="SAM" id="MobiDB-lite"/>
    </source>
</evidence>
<dbReference type="AlphaFoldDB" id="A0A2T1F588"/>